<reference evidence="4" key="1">
    <citation type="journal article" date="2019" name="Nat. Commun.">
        <title>Expansion of phycobilisome linker gene families in mesophilic red algae.</title>
        <authorList>
            <person name="Lee J."/>
            <person name="Kim D."/>
            <person name="Bhattacharya D."/>
            <person name="Yoon H.S."/>
        </authorList>
    </citation>
    <scope>NUCLEOTIDE SEQUENCE [LARGE SCALE GENOMIC DNA]</scope>
    <source>
        <strain evidence="4">CCMP 1328</strain>
    </source>
</reference>
<feature type="region of interest" description="Disordered" evidence="1">
    <location>
        <begin position="337"/>
        <end position="379"/>
    </location>
</feature>
<feature type="region of interest" description="Disordered" evidence="1">
    <location>
        <begin position="259"/>
        <end position="285"/>
    </location>
</feature>
<dbReference type="Proteomes" id="UP000324585">
    <property type="component" value="Unassembled WGS sequence"/>
</dbReference>
<dbReference type="InterPro" id="IPR057429">
    <property type="entry name" value="WH_eIF2D"/>
</dbReference>
<dbReference type="PANTHER" id="PTHR12217:SF4">
    <property type="entry name" value="EUKARYOTIC TRANSLATION INITIATION FACTOR 2D"/>
    <property type="match status" value="1"/>
</dbReference>
<dbReference type="EMBL" id="VRMN01000006">
    <property type="protein sequence ID" value="KAA8493790.1"/>
    <property type="molecule type" value="Genomic_DNA"/>
</dbReference>
<dbReference type="SUPFAM" id="SSF55159">
    <property type="entry name" value="eIF1-like"/>
    <property type="match status" value="1"/>
</dbReference>
<gene>
    <name evidence="3" type="ORF">FVE85_4927</name>
</gene>
<evidence type="ECO:0000313" key="4">
    <source>
        <dbReference type="Proteomes" id="UP000324585"/>
    </source>
</evidence>
<keyword evidence="4" id="KW-1185">Reference proteome</keyword>
<dbReference type="GO" id="GO:0003743">
    <property type="term" value="F:translation initiation factor activity"/>
    <property type="evidence" value="ECO:0007669"/>
    <property type="project" value="InterPro"/>
</dbReference>
<accession>A0A5J4YSA0</accession>
<evidence type="ECO:0000256" key="1">
    <source>
        <dbReference type="SAM" id="MobiDB-lite"/>
    </source>
</evidence>
<dbReference type="PANTHER" id="PTHR12217">
    <property type="entry name" value="EUKARYOTIC TRANSLATION INITIATION FACTOR 2D"/>
    <property type="match status" value="1"/>
</dbReference>
<comment type="caution">
    <text evidence="3">The sequence shown here is derived from an EMBL/GenBank/DDBJ whole genome shotgun (WGS) entry which is preliminary data.</text>
</comment>
<sequence length="601" mass="66249">MQLKSGPERVNDVPLKRSDVKKLVSDLSAQWIATDAELLAALGFEHPRVRRIRHSKNVEVYVHIGPQPTDVQPLCVCFDVENKARAKYVPSLYVLHQAPHLIRTLRTFVGVAKSVRNGSAFFLPGVYTEAQMFEGTGAGQWEADAAAADVGAVGAPPAYGKDWVANVFGFLFEVGDLVALCEVGSHVPFAVAAFTRSADHVRSLSGLHGDAMDILLAECDWVWSLGSKLRPKESDSSELPELSQQALARAAARDQASRAAFARSEAERHHEMAAAEATEIPNRIRNRRKTLKSALELQSRDLASLNADQRRKVESVPDLQKQIEELEARLEFLNVQLGSGHTPPSPAETPNTEAESDSGNDEAVDRAESTPLEIGNTKPQFSDDELTELVVLGALITALDEKVAFPLLLSTFSANFLKPVCSIVATNAGCPDWTIDWKKTQYKKCATFLREGPVSSFVDVREDVPGNGKFFITGVNRMADALLLYDQERFLRPVGADGMSQQAQHILIEQKGKKKSGPKKITINYGRVQNKNRTTVLGLVEHLEKPAEFEKELRHHFACQVSVQEKELIVGGHHAGLEPFLEKRFGIKPHQITRLGKKPKT</sequence>
<organism evidence="3 4">
    <name type="scientific">Porphyridium purpureum</name>
    <name type="common">Red alga</name>
    <name type="synonym">Porphyridium cruentum</name>
    <dbReference type="NCBI Taxonomy" id="35688"/>
    <lineage>
        <taxon>Eukaryota</taxon>
        <taxon>Rhodophyta</taxon>
        <taxon>Bangiophyceae</taxon>
        <taxon>Porphyridiales</taxon>
        <taxon>Porphyridiaceae</taxon>
        <taxon>Porphyridium</taxon>
    </lineage>
</organism>
<dbReference type="AlphaFoldDB" id="A0A5J4YSA0"/>
<dbReference type="Gene3D" id="3.30.780.10">
    <property type="entry name" value="SUI1-like domain"/>
    <property type="match status" value="1"/>
</dbReference>
<protein>
    <recommendedName>
        <fullName evidence="2">eIF2D winged helix domain-containing protein</fullName>
    </recommendedName>
</protein>
<feature type="domain" description="eIF2D winged helix" evidence="2">
    <location>
        <begin position="384"/>
        <end position="476"/>
    </location>
</feature>
<dbReference type="GO" id="GO:0001731">
    <property type="term" value="P:formation of translation preinitiation complex"/>
    <property type="evidence" value="ECO:0007669"/>
    <property type="project" value="InterPro"/>
</dbReference>
<dbReference type="Gene3D" id="3.10.400.20">
    <property type="match status" value="1"/>
</dbReference>
<evidence type="ECO:0000259" key="2">
    <source>
        <dbReference type="Pfam" id="PF25304"/>
    </source>
</evidence>
<dbReference type="InterPro" id="IPR036877">
    <property type="entry name" value="SUI1_dom_sf"/>
</dbReference>
<feature type="compositionally biased region" description="Basic and acidic residues" evidence="1">
    <location>
        <begin position="264"/>
        <end position="273"/>
    </location>
</feature>
<evidence type="ECO:0000313" key="3">
    <source>
        <dbReference type="EMBL" id="KAA8493790.1"/>
    </source>
</evidence>
<dbReference type="Pfam" id="PF25304">
    <property type="entry name" value="WHD_eIF2D"/>
    <property type="match status" value="1"/>
</dbReference>
<name>A0A5J4YSA0_PORPP</name>
<dbReference type="InterPro" id="IPR039757">
    <property type="entry name" value="EIF2D"/>
</dbReference>
<proteinExistence type="predicted"/>